<proteinExistence type="predicted"/>
<gene>
    <name evidence="1" type="ORF">DSTB1V02_LOCUS6916</name>
</gene>
<dbReference type="Proteomes" id="UP000677054">
    <property type="component" value="Unassembled WGS sequence"/>
</dbReference>
<evidence type="ECO:0000313" key="2">
    <source>
        <dbReference type="Proteomes" id="UP000677054"/>
    </source>
</evidence>
<protein>
    <submittedName>
        <fullName evidence="1">Uncharacterized protein</fullName>
    </submittedName>
</protein>
<evidence type="ECO:0000313" key="1">
    <source>
        <dbReference type="EMBL" id="CAD7247078.1"/>
    </source>
</evidence>
<name>A0A7R8XGU0_9CRUS</name>
<accession>A0A7R8XGU0</accession>
<sequence length="106" mass="11292">MAQMDSGMRRVHSDIYPPVGHYSLRCSPARANGKSIGKAKSAGALSQMATRTGTGLSRKVSVKSFKEALPSRGQLTTQGKKILQDGATLVNQRFQNAITSLGTISQ</sequence>
<feature type="non-terminal residue" evidence="1">
    <location>
        <position position="106"/>
    </location>
</feature>
<dbReference type="EMBL" id="LR900845">
    <property type="protein sequence ID" value="CAD7247078.1"/>
    <property type="molecule type" value="Genomic_DNA"/>
</dbReference>
<reference evidence="1" key="1">
    <citation type="submission" date="2020-11" db="EMBL/GenBank/DDBJ databases">
        <authorList>
            <person name="Tran Van P."/>
        </authorList>
    </citation>
    <scope>NUCLEOTIDE SEQUENCE</scope>
</reference>
<dbReference type="EMBL" id="CAJPEV010001328">
    <property type="protein sequence ID" value="CAG0892075.1"/>
    <property type="molecule type" value="Genomic_DNA"/>
</dbReference>
<keyword evidence="2" id="KW-1185">Reference proteome</keyword>
<dbReference type="AlphaFoldDB" id="A0A7R8XGU0"/>
<organism evidence="1">
    <name type="scientific">Darwinula stevensoni</name>
    <dbReference type="NCBI Taxonomy" id="69355"/>
    <lineage>
        <taxon>Eukaryota</taxon>
        <taxon>Metazoa</taxon>
        <taxon>Ecdysozoa</taxon>
        <taxon>Arthropoda</taxon>
        <taxon>Crustacea</taxon>
        <taxon>Oligostraca</taxon>
        <taxon>Ostracoda</taxon>
        <taxon>Podocopa</taxon>
        <taxon>Podocopida</taxon>
        <taxon>Darwinulocopina</taxon>
        <taxon>Darwinuloidea</taxon>
        <taxon>Darwinulidae</taxon>
        <taxon>Darwinula</taxon>
    </lineage>
</organism>